<dbReference type="Pfam" id="PF11913">
    <property type="entry name" value="DUF3431"/>
    <property type="match status" value="1"/>
</dbReference>
<dbReference type="Proteomes" id="UP001305647">
    <property type="component" value="Unassembled WGS sequence"/>
</dbReference>
<accession>A0AAN6Q0Z5</accession>
<protein>
    <submittedName>
        <fullName evidence="1">Uncharacterized protein</fullName>
    </submittedName>
</protein>
<dbReference type="InterPro" id="IPR021838">
    <property type="entry name" value="DUF3431"/>
</dbReference>
<evidence type="ECO:0000313" key="2">
    <source>
        <dbReference type="Proteomes" id="UP001305647"/>
    </source>
</evidence>
<dbReference type="EMBL" id="MU863635">
    <property type="protein sequence ID" value="KAK4101453.1"/>
    <property type="molecule type" value="Genomic_DNA"/>
</dbReference>
<dbReference type="PANTHER" id="PTHR37490:SF3">
    <property type="entry name" value="DUF3431 DOMAIN CONTAINING PROTEIN"/>
    <property type="match status" value="1"/>
</dbReference>
<comment type="caution">
    <text evidence="1">The sequence shown here is derived from an EMBL/GenBank/DDBJ whole genome shotgun (WGS) entry which is preliminary data.</text>
</comment>
<evidence type="ECO:0000313" key="1">
    <source>
        <dbReference type="EMBL" id="KAK4101453.1"/>
    </source>
</evidence>
<name>A0AAN6Q0Z5_9PEZI</name>
<dbReference type="AlphaFoldDB" id="A0AAN6Q0Z5"/>
<feature type="non-terminal residue" evidence="1">
    <location>
        <position position="281"/>
    </location>
</feature>
<keyword evidence="2" id="KW-1185">Reference proteome</keyword>
<reference evidence="1" key="2">
    <citation type="submission" date="2023-05" db="EMBL/GenBank/DDBJ databases">
        <authorList>
            <consortium name="Lawrence Berkeley National Laboratory"/>
            <person name="Steindorff A."/>
            <person name="Hensen N."/>
            <person name="Bonometti L."/>
            <person name="Westerberg I."/>
            <person name="Brannstrom I.O."/>
            <person name="Guillou S."/>
            <person name="Cros-Aarteil S."/>
            <person name="Calhoun S."/>
            <person name="Haridas S."/>
            <person name="Kuo A."/>
            <person name="Mondo S."/>
            <person name="Pangilinan J."/>
            <person name="Riley R."/>
            <person name="Labutti K."/>
            <person name="Andreopoulos B."/>
            <person name="Lipzen A."/>
            <person name="Chen C."/>
            <person name="Yanf M."/>
            <person name="Daum C."/>
            <person name="Ng V."/>
            <person name="Clum A."/>
            <person name="Ohm R."/>
            <person name="Martin F."/>
            <person name="Silar P."/>
            <person name="Natvig D."/>
            <person name="Lalanne C."/>
            <person name="Gautier V."/>
            <person name="Ament-Velasquez S.L."/>
            <person name="Kruys A."/>
            <person name="Hutchinson M.I."/>
            <person name="Powell A.J."/>
            <person name="Barry K."/>
            <person name="Miller A.N."/>
            <person name="Grigoriev I.V."/>
            <person name="Debuchy R."/>
            <person name="Gladieux P."/>
            <person name="Thoren M.H."/>
            <person name="Johannesson H."/>
        </authorList>
    </citation>
    <scope>NUCLEOTIDE SEQUENCE</scope>
    <source>
        <strain evidence="1">CBS 757.83</strain>
    </source>
</reference>
<feature type="non-terminal residue" evidence="1">
    <location>
        <position position="1"/>
    </location>
</feature>
<sequence length="281" mass="32037">EIVVASLRREDTTWVHLFLPAWLRSVYVVDDPSAELTVPKNKGREAMVYLSHRFASPDLPSDPATYIIDNYDTLAPATIFVHASRFAWHNDDPDYDALPALESLKLDHARSSGYVNLRCIWYLGCPVELWPLKDAADDVHDGKAADGRELRVYDVFRQAFEELMPGTPVPHEVGVSCCAQFAISRDAVRRRPREDYVRWRDWLLQTPPADDLSGRVFEYMWHIIFGKEAVFCPLVGECYCNLFGLCNLTCSEVDCEGQYVLPKYSNLPEGWPKVGFSGEDR</sequence>
<proteinExistence type="predicted"/>
<reference evidence="1" key="1">
    <citation type="journal article" date="2023" name="Mol. Phylogenet. Evol.">
        <title>Genome-scale phylogeny and comparative genomics of the fungal order Sordariales.</title>
        <authorList>
            <person name="Hensen N."/>
            <person name="Bonometti L."/>
            <person name="Westerberg I."/>
            <person name="Brannstrom I.O."/>
            <person name="Guillou S."/>
            <person name="Cros-Aarteil S."/>
            <person name="Calhoun S."/>
            <person name="Haridas S."/>
            <person name="Kuo A."/>
            <person name="Mondo S."/>
            <person name="Pangilinan J."/>
            <person name="Riley R."/>
            <person name="LaButti K."/>
            <person name="Andreopoulos B."/>
            <person name="Lipzen A."/>
            <person name="Chen C."/>
            <person name="Yan M."/>
            <person name="Daum C."/>
            <person name="Ng V."/>
            <person name="Clum A."/>
            <person name="Steindorff A."/>
            <person name="Ohm R.A."/>
            <person name="Martin F."/>
            <person name="Silar P."/>
            <person name="Natvig D.O."/>
            <person name="Lalanne C."/>
            <person name="Gautier V."/>
            <person name="Ament-Velasquez S.L."/>
            <person name="Kruys A."/>
            <person name="Hutchinson M.I."/>
            <person name="Powell A.J."/>
            <person name="Barry K."/>
            <person name="Miller A.N."/>
            <person name="Grigoriev I.V."/>
            <person name="Debuchy R."/>
            <person name="Gladieux P."/>
            <person name="Hiltunen Thoren M."/>
            <person name="Johannesson H."/>
        </authorList>
    </citation>
    <scope>NUCLEOTIDE SEQUENCE</scope>
    <source>
        <strain evidence="1">CBS 757.83</strain>
    </source>
</reference>
<gene>
    <name evidence="1" type="ORF">N658DRAFT_386029</name>
</gene>
<organism evidence="1 2">
    <name type="scientific">Parathielavia hyrcaniae</name>
    <dbReference type="NCBI Taxonomy" id="113614"/>
    <lineage>
        <taxon>Eukaryota</taxon>
        <taxon>Fungi</taxon>
        <taxon>Dikarya</taxon>
        <taxon>Ascomycota</taxon>
        <taxon>Pezizomycotina</taxon>
        <taxon>Sordariomycetes</taxon>
        <taxon>Sordariomycetidae</taxon>
        <taxon>Sordariales</taxon>
        <taxon>Chaetomiaceae</taxon>
        <taxon>Parathielavia</taxon>
    </lineage>
</organism>
<dbReference type="PANTHER" id="PTHR37490">
    <property type="entry name" value="EXPRESSED PROTEIN"/>
    <property type="match status" value="1"/>
</dbReference>